<gene>
    <name evidence="2" type="ORF">SAMN02745163_03907</name>
</gene>
<dbReference type="PANTHER" id="PTHR47297">
    <property type="match status" value="1"/>
</dbReference>
<dbReference type="Pfam" id="PF00857">
    <property type="entry name" value="Isochorismatase"/>
    <property type="match status" value="1"/>
</dbReference>
<name>A0A1M6SX04_9CLOT</name>
<keyword evidence="3" id="KW-1185">Reference proteome</keyword>
<dbReference type="EMBL" id="FQZB01000018">
    <property type="protein sequence ID" value="SHK49224.1"/>
    <property type="molecule type" value="Genomic_DNA"/>
</dbReference>
<dbReference type="SUPFAM" id="SSF52499">
    <property type="entry name" value="Isochorismatase-like hydrolases"/>
    <property type="match status" value="1"/>
</dbReference>
<dbReference type="Gene3D" id="3.40.50.850">
    <property type="entry name" value="Isochorismatase-like"/>
    <property type="match status" value="1"/>
</dbReference>
<reference evidence="2 3" key="1">
    <citation type="submission" date="2016-11" db="EMBL/GenBank/DDBJ databases">
        <authorList>
            <person name="Jaros S."/>
            <person name="Januszkiewicz K."/>
            <person name="Wedrychowicz H."/>
        </authorList>
    </citation>
    <scope>NUCLEOTIDE SEQUENCE [LARGE SCALE GENOMIC DNA]</scope>
    <source>
        <strain evidence="2 3">DSM 21758</strain>
    </source>
</reference>
<dbReference type="InterPro" id="IPR036380">
    <property type="entry name" value="Isochorismatase-like_sf"/>
</dbReference>
<organism evidence="2 3">
    <name type="scientific">Clostridium cavendishii DSM 21758</name>
    <dbReference type="NCBI Taxonomy" id="1121302"/>
    <lineage>
        <taxon>Bacteria</taxon>
        <taxon>Bacillati</taxon>
        <taxon>Bacillota</taxon>
        <taxon>Clostridia</taxon>
        <taxon>Eubacteriales</taxon>
        <taxon>Clostridiaceae</taxon>
        <taxon>Clostridium</taxon>
    </lineage>
</organism>
<dbReference type="GO" id="GO:0008936">
    <property type="term" value="F:nicotinamidase activity"/>
    <property type="evidence" value="ECO:0007669"/>
    <property type="project" value="InterPro"/>
</dbReference>
<dbReference type="RefSeq" id="WP_072992071.1">
    <property type="nucleotide sequence ID" value="NZ_FQZB01000018.1"/>
</dbReference>
<dbReference type="PANTHER" id="PTHR47297:SF2">
    <property type="entry name" value="OS02G0606800 PROTEIN"/>
    <property type="match status" value="1"/>
</dbReference>
<dbReference type="InterPro" id="IPR044717">
    <property type="entry name" value="NIC1"/>
</dbReference>
<dbReference type="CDD" id="cd00431">
    <property type="entry name" value="cysteine_hydrolases"/>
    <property type="match status" value="1"/>
</dbReference>
<dbReference type="OrthoDB" id="9796485at2"/>
<dbReference type="AlphaFoldDB" id="A0A1M6SX04"/>
<accession>A0A1M6SX04</accession>
<evidence type="ECO:0000259" key="1">
    <source>
        <dbReference type="Pfam" id="PF00857"/>
    </source>
</evidence>
<proteinExistence type="predicted"/>
<dbReference type="GO" id="GO:0019365">
    <property type="term" value="P:pyridine nucleotide salvage"/>
    <property type="evidence" value="ECO:0007669"/>
    <property type="project" value="InterPro"/>
</dbReference>
<dbReference type="STRING" id="1121302.SAMN02745163_03907"/>
<dbReference type="Proteomes" id="UP000184310">
    <property type="component" value="Unassembled WGS sequence"/>
</dbReference>
<sequence>MIEILENIKKELEELDSIKLEEITKGKTDKTAIIVVDMVKGFYNVGALASPRVEAVIEPIINLVKANDKLNKVFFVDSHTESSEELKCYPAHCIENTEEEELIEEINELTKGDKNIAIIKKNSINGFHAPDFKKWFEQNSEIENFIVTGVCTNICVETFVMSLITYFNQFNLNKKIIVPMNTVETYDFGNHNAELMNMMSFFKMKSNGVILVKEILK</sequence>
<protein>
    <submittedName>
        <fullName evidence="2">Nicotinamidase-related amidase</fullName>
    </submittedName>
</protein>
<dbReference type="InterPro" id="IPR000868">
    <property type="entry name" value="Isochorismatase-like_dom"/>
</dbReference>
<evidence type="ECO:0000313" key="2">
    <source>
        <dbReference type="EMBL" id="SHK49224.1"/>
    </source>
</evidence>
<feature type="domain" description="Isochorismatase-like" evidence="1">
    <location>
        <begin position="31"/>
        <end position="201"/>
    </location>
</feature>
<evidence type="ECO:0000313" key="3">
    <source>
        <dbReference type="Proteomes" id="UP000184310"/>
    </source>
</evidence>